<sequence length="331" mass="38895">MKERLPTLDGLRGYACIFVVLSHLPWPDSVKAEFNGLLGAIGVGFFFVLSGFLMGYLYIQKDFNVKSVVNYSIARFSRIVPVYWFVILIYLLLSYLFSGLDYPFDMGSVTNALRHIFLIGSSYVFWSIPLEIQYYIFFIFLWYSFFKFSFLQKTLLSISLVILLYSFDLWPGLVLFSKLPFFLAGTFFGILPRICISKNIWLIFFQVMSFFLLFLPMFYISDNKAFYDSFEVAVYYGLAIYFISHGTRFSNLIMSNKYMAEIGAASFSIYLIHLLLLYFYGTFLGLDMDVYDSLWFLVALITIVTSLVFHKKIEVKLHYKFKYFLERYIKR</sequence>
<keyword evidence="1" id="KW-0812">Transmembrane</keyword>
<dbReference type="GO" id="GO:0016746">
    <property type="term" value="F:acyltransferase activity"/>
    <property type="evidence" value="ECO:0007669"/>
    <property type="project" value="UniProtKB-KW"/>
</dbReference>
<organism evidence="3 4">
    <name type="scientific">Shewanella ulleungensis</name>
    <dbReference type="NCBI Taxonomy" id="2282699"/>
    <lineage>
        <taxon>Bacteria</taxon>
        <taxon>Pseudomonadati</taxon>
        <taxon>Pseudomonadota</taxon>
        <taxon>Gammaproteobacteria</taxon>
        <taxon>Alteromonadales</taxon>
        <taxon>Shewanellaceae</taxon>
        <taxon>Shewanella</taxon>
    </lineage>
</organism>
<feature type="transmembrane region" description="Helical" evidence="1">
    <location>
        <begin position="262"/>
        <end position="281"/>
    </location>
</feature>
<dbReference type="InterPro" id="IPR002656">
    <property type="entry name" value="Acyl_transf_3_dom"/>
</dbReference>
<keyword evidence="3" id="KW-0808">Transferase</keyword>
<feature type="transmembrane region" description="Helical" evidence="1">
    <location>
        <begin position="150"/>
        <end position="167"/>
    </location>
</feature>
<keyword evidence="3" id="KW-0012">Acyltransferase</keyword>
<reference evidence="4" key="1">
    <citation type="journal article" date="2019" name="Int. J. Syst. Evol. Microbiol.">
        <title>The Global Catalogue of Microorganisms (GCM) 10K type strain sequencing project: providing services to taxonomists for standard genome sequencing and annotation.</title>
        <authorList>
            <consortium name="The Broad Institute Genomics Platform"/>
            <consortium name="The Broad Institute Genome Sequencing Center for Infectious Disease"/>
            <person name="Wu L."/>
            <person name="Ma J."/>
        </authorList>
    </citation>
    <scope>NUCLEOTIDE SEQUENCE [LARGE SCALE GENOMIC DNA]</scope>
    <source>
        <strain evidence="4">JCM 32305</strain>
    </source>
</reference>
<feature type="domain" description="Acyltransferase 3" evidence="2">
    <location>
        <begin position="8"/>
        <end position="306"/>
    </location>
</feature>
<evidence type="ECO:0000256" key="1">
    <source>
        <dbReference type="SAM" id="Phobius"/>
    </source>
</evidence>
<dbReference type="Proteomes" id="UP000654004">
    <property type="component" value="Unassembled WGS sequence"/>
</dbReference>
<protein>
    <submittedName>
        <fullName evidence="3">Acyltransferase</fullName>
    </submittedName>
</protein>
<comment type="caution">
    <text evidence="3">The sequence shown here is derived from an EMBL/GenBank/DDBJ whole genome shotgun (WGS) entry which is preliminary data.</text>
</comment>
<feature type="transmembrane region" description="Helical" evidence="1">
    <location>
        <begin position="80"/>
        <end position="97"/>
    </location>
</feature>
<keyword evidence="4" id="KW-1185">Reference proteome</keyword>
<dbReference type="InterPro" id="IPR050879">
    <property type="entry name" value="Acyltransferase_3"/>
</dbReference>
<evidence type="ECO:0000259" key="2">
    <source>
        <dbReference type="Pfam" id="PF01757"/>
    </source>
</evidence>
<feature type="transmembrane region" description="Helical" evidence="1">
    <location>
        <begin position="117"/>
        <end position="143"/>
    </location>
</feature>
<gene>
    <name evidence="3" type="ORF">GCM10009410_25160</name>
</gene>
<feature type="transmembrane region" description="Helical" evidence="1">
    <location>
        <begin position="293"/>
        <end position="310"/>
    </location>
</feature>
<dbReference type="PANTHER" id="PTHR23028:SF53">
    <property type="entry name" value="ACYL_TRANSF_3 DOMAIN-CONTAINING PROTEIN"/>
    <property type="match status" value="1"/>
</dbReference>
<feature type="transmembrane region" description="Helical" evidence="1">
    <location>
        <begin position="232"/>
        <end position="250"/>
    </location>
</feature>
<dbReference type="EMBL" id="BMQW01000006">
    <property type="protein sequence ID" value="GGP90082.1"/>
    <property type="molecule type" value="Genomic_DNA"/>
</dbReference>
<feature type="transmembrane region" description="Helical" evidence="1">
    <location>
        <begin position="38"/>
        <end position="59"/>
    </location>
</feature>
<keyword evidence="1" id="KW-0472">Membrane</keyword>
<keyword evidence="1" id="KW-1133">Transmembrane helix</keyword>
<name>A0ABQ2QQS0_9GAMM</name>
<evidence type="ECO:0000313" key="3">
    <source>
        <dbReference type="EMBL" id="GGP90082.1"/>
    </source>
</evidence>
<feature type="transmembrane region" description="Helical" evidence="1">
    <location>
        <begin position="200"/>
        <end position="220"/>
    </location>
</feature>
<accession>A0ABQ2QQS0</accession>
<evidence type="ECO:0000313" key="4">
    <source>
        <dbReference type="Proteomes" id="UP000654004"/>
    </source>
</evidence>
<dbReference type="PANTHER" id="PTHR23028">
    <property type="entry name" value="ACETYLTRANSFERASE"/>
    <property type="match status" value="1"/>
</dbReference>
<proteinExistence type="predicted"/>
<dbReference type="RefSeq" id="WP_188956763.1">
    <property type="nucleotide sequence ID" value="NZ_BMQW01000006.1"/>
</dbReference>
<dbReference type="Pfam" id="PF01757">
    <property type="entry name" value="Acyl_transf_3"/>
    <property type="match status" value="1"/>
</dbReference>
<feature type="transmembrane region" description="Helical" evidence="1">
    <location>
        <begin position="173"/>
        <end position="191"/>
    </location>
</feature>